<sequence length="281" mass="30343">MATRSVYALAAAGIIEACRSTGDSRSLRRRILEVIRRAVPFDAYAWLMTDPETSVGSAPLADVPCMSELPDLIRLKYLTEVSRWTTLGDPPVARLQDATGGELARSRVWRELLHRYDVTDIASTVFRDRYGCWSFLDLWRIGDSGPFTAGDADFLAQAAAPVTEALRRSQAETFVVPAPAGRHRIDPLVLLLSPELVVRALTSKTQAYLRALVPPEGGRAPVPAAAYNVAAQLGAVEAGVDMSAPMARVHVADGLWVTLRAARIGESGEAEFVKVVEAGGC</sequence>
<proteinExistence type="predicted"/>
<gene>
    <name evidence="1" type="ORF">EUA98_11545</name>
</gene>
<evidence type="ECO:0000313" key="2">
    <source>
        <dbReference type="Proteomes" id="UP000293764"/>
    </source>
</evidence>
<dbReference type="Proteomes" id="UP000293764">
    <property type="component" value="Unassembled WGS sequence"/>
</dbReference>
<keyword evidence="2" id="KW-1185">Reference proteome</keyword>
<protein>
    <submittedName>
        <fullName evidence="1">LuxR family transcriptional regulator</fullName>
    </submittedName>
</protein>
<reference evidence="1 2" key="1">
    <citation type="submission" date="2019-01" db="EMBL/GenBank/DDBJ databases">
        <title>Novel species of Cellulomonas.</title>
        <authorList>
            <person name="Liu Q."/>
            <person name="Xin Y.-H."/>
        </authorList>
    </citation>
    <scope>NUCLEOTIDE SEQUENCE [LARGE SCALE GENOMIC DNA]</scope>
    <source>
        <strain evidence="1 2">HLT2-17</strain>
    </source>
</reference>
<name>A0A4Q5MYL3_9MICO</name>
<evidence type="ECO:0000313" key="1">
    <source>
        <dbReference type="EMBL" id="RYV50780.1"/>
    </source>
</evidence>
<dbReference type="OrthoDB" id="9815744at2"/>
<organism evidence="1 2">
    <name type="scientific">Pengzhenrongella frigida</name>
    <dbReference type="NCBI Taxonomy" id="1259133"/>
    <lineage>
        <taxon>Bacteria</taxon>
        <taxon>Bacillati</taxon>
        <taxon>Actinomycetota</taxon>
        <taxon>Actinomycetes</taxon>
        <taxon>Micrococcales</taxon>
        <taxon>Pengzhenrongella</taxon>
    </lineage>
</organism>
<comment type="caution">
    <text evidence="1">The sequence shown here is derived from an EMBL/GenBank/DDBJ whole genome shotgun (WGS) entry which is preliminary data.</text>
</comment>
<dbReference type="RefSeq" id="WP_130102839.1">
    <property type="nucleotide sequence ID" value="NZ_SDWW01000026.1"/>
</dbReference>
<dbReference type="AlphaFoldDB" id="A0A4Q5MYL3"/>
<accession>A0A4Q5MYL3</accession>
<dbReference type="EMBL" id="SDWW01000026">
    <property type="protein sequence ID" value="RYV50780.1"/>
    <property type="molecule type" value="Genomic_DNA"/>
</dbReference>